<keyword evidence="1" id="KW-0472">Membrane</keyword>
<dbReference type="PANTHER" id="PTHR14969">
    <property type="entry name" value="SPHINGOSINE-1-PHOSPHATE PHOSPHOHYDROLASE"/>
    <property type="match status" value="1"/>
</dbReference>
<proteinExistence type="predicted"/>
<feature type="domain" description="Phosphatidic acid phosphatase type 2/haloperoxidase" evidence="2">
    <location>
        <begin position="60"/>
        <end position="177"/>
    </location>
</feature>
<reference evidence="3 4" key="1">
    <citation type="submission" date="2019-07" db="EMBL/GenBank/DDBJ databases">
        <title>Hymenobacter sp. straun FUR1 Genome sequencing and assembly.</title>
        <authorList>
            <person name="Chhetri G."/>
        </authorList>
    </citation>
    <scope>NUCLEOTIDE SEQUENCE [LARGE SCALE GENOMIC DNA]</scope>
    <source>
        <strain evidence="3 4">Fur1</strain>
    </source>
</reference>
<dbReference type="InterPro" id="IPR000326">
    <property type="entry name" value="PAP2/HPO"/>
</dbReference>
<dbReference type="EMBL" id="VMRJ01000008">
    <property type="protein sequence ID" value="TVT37018.1"/>
    <property type="molecule type" value="Genomic_DNA"/>
</dbReference>
<comment type="caution">
    <text evidence="3">The sequence shown here is derived from an EMBL/GenBank/DDBJ whole genome shotgun (WGS) entry which is preliminary data.</text>
</comment>
<feature type="transmembrane region" description="Helical" evidence="1">
    <location>
        <begin position="136"/>
        <end position="156"/>
    </location>
</feature>
<protein>
    <submittedName>
        <fullName evidence="3">Phosphatase PAP2 family protein</fullName>
    </submittedName>
</protein>
<dbReference type="SUPFAM" id="SSF48317">
    <property type="entry name" value="Acid phosphatase/Vanadium-dependent haloperoxidase"/>
    <property type="match status" value="1"/>
</dbReference>
<dbReference type="OrthoDB" id="9789113at2"/>
<dbReference type="InterPro" id="IPR036938">
    <property type="entry name" value="PAP2/HPO_sf"/>
</dbReference>
<keyword evidence="4" id="KW-1185">Reference proteome</keyword>
<feature type="transmembrane region" description="Helical" evidence="1">
    <location>
        <begin position="56"/>
        <end position="78"/>
    </location>
</feature>
<accession>A0A558BKI8</accession>
<dbReference type="Pfam" id="PF01569">
    <property type="entry name" value="PAP2"/>
    <property type="match status" value="1"/>
</dbReference>
<evidence type="ECO:0000256" key="1">
    <source>
        <dbReference type="SAM" id="Phobius"/>
    </source>
</evidence>
<gene>
    <name evidence="3" type="ORF">FNT36_24460</name>
</gene>
<dbReference type="SMART" id="SM00014">
    <property type="entry name" value="acidPPc"/>
    <property type="match status" value="1"/>
</dbReference>
<evidence type="ECO:0000313" key="3">
    <source>
        <dbReference type="EMBL" id="TVT37018.1"/>
    </source>
</evidence>
<dbReference type="PANTHER" id="PTHR14969:SF13">
    <property type="entry name" value="AT30094P"/>
    <property type="match status" value="1"/>
</dbReference>
<dbReference type="Proteomes" id="UP000317624">
    <property type="component" value="Unassembled WGS sequence"/>
</dbReference>
<keyword evidence="1" id="KW-0812">Transmembrane</keyword>
<feature type="transmembrane region" description="Helical" evidence="1">
    <location>
        <begin position="108"/>
        <end position="127"/>
    </location>
</feature>
<evidence type="ECO:0000313" key="4">
    <source>
        <dbReference type="Proteomes" id="UP000317624"/>
    </source>
</evidence>
<feature type="transmembrane region" description="Helical" evidence="1">
    <location>
        <begin position="162"/>
        <end position="185"/>
    </location>
</feature>
<dbReference type="Gene3D" id="1.20.144.10">
    <property type="entry name" value="Phosphatidic acid phosphatase type 2/haloperoxidase"/>
    <property type="match status" value="1"/>
</dbReference>
<organism evidence="3 4">
    <name type="scientific">Hymenobacter setariae</name>
    <dbReference type="NCBI Taxonomy" id="2594794"/>
    <lineage>
        <taxon>Bacteria</taxon>
        <taxon>Pseudomonadati</taxon>
        <taxon>Bacteroidota</taxon>
        <taxon>Cytophagia</taxon>
        <taxon>Cytophagales</taxon>
        <taxon>Hymenobacteraceae</taxon>
        <taxon>Hymenobacter</taxon>
    </lineage>
</organism>
<keyword evidence="1" id="KW-1133">Transmembrane helix</keyword>
<dbReference type="AlphaFoldDB" id="A0A558BKI8"/>
<sequence length="199" mass="22261">MLDQLQTLDTRLLLLVNGHHAPFWDGLLWWASQTFTWVPFYAALLAVLVGSFGRRAWVLVPLIAVLILASDQLASGLLKPWAHRLRPSHEPGLVGQLHLLHGYRGGPYGFVSSHAGNVFALAFYLFFTARHRLPELAWVLFPWAALVAYSRVYLGVHYPSDVLVPALLSLPLAYGVSWLYTWIIARYVPLSSTSTSTIV</sequence>
<feature type="transmembrane region" description="Helical" evidence="1">
    <location>
        <begin position="27"/>
        <end position="49"/>
    </location>
</feature>
<dbReference type="RefSeq" id="WP_144853222.1">
    <property type="nucleotide sequence ID" value="NZ_VMRJ01000008.1"/>
</dbReference>
<name>A0A558BKI8_9BACT</name>
<evidence type="ECO:0000259" key="2">
    <source>
        <dbReference type="SMART" id="SM00014"/>
    </source>
</evidence>